<keyword evidence="4" id="KW-0548">Nucleotidyltransferase</keyword>
<name>A0A8W8M967_MAGGI</name>
<keyword evidence="8" id="KW-0460">Magnesium</keyword>
<dbReference type="PANTHER" id="PTHR10656:SF42">
    <property type="entry name" value="CYCLIC GMP-AMP SYNTHASE-LIKE PROTEIN-RELATED"/>
    <property type="match status" value="1"/>
</dbReference>
<evidence type="ECO:0008006" key="13">
    <source>
        <dbReference type="Google" id="ProtNLM"/>
    </source>
</evidence>
<dbReference type="InterPro" id="IPR024810">
    <property type="entry name" value="MAB21L/cGLR"/>
</dbReference>
<feature type="domain" description="Mab-21-like HhH/H2TH-like" evidence="10">
    <location>
        <begin position="253"/>
        <end position="340"/>
    </location>
</feature>
<keyword evidence="12" id="KW-1185">Reference proteome</keyword>
<dbReference type="GO" id="GO:0046872">
    <property type="term" value="F:metal ion binding"/>
    <property type="evidence" value="ECO:0007669"/>
    <property type="project" value="UniProtKB-KW"/>
</dbReference>
<dbReference type="SMART" id="SM01265">
    <property type="entry name" value="Mab-21"/>
    <property type="match status" value="1"/>
</dbReference>
<reference evidence="11" key="1">
    <citation type="submission" date="2022-08" db="UniProtKB">
        <authorList>
            <consortium name="EnsemblMetazoa"/>
        </authorList>
    </citation>
    <scope>IDENTIFICATION</scope>
    <source>
        <strain evidence="11">05x7-T-G4-1.051#20</strain>
    </source>
</reference>
<proteinExistence type="inferred from homology"/>
<dbReference type="PANTHER" id="PTHR10656">
    <property type="entry name" value="CELL FATE DETERMINING PROTEIN MAB21-RELATED"/>
    <property type="match status" value="1"/>
</dbReference>
<comment type="similarity">
    <text evidence="2">Belongs to the mab-21 family.</text>
</comment>
<protein>
    <recommendedName>
        <fullName evidence="13">Mab-21-like nucleotidyltransferase domain-containing protein</fullName>
    </recommendedName>
</protein>
<dbReference type="InterPro" id="IPR046906">
    <property type="entry name" value="Mab-21_HhH/H2TH-like"/>
</dbReference>
<comment type="cofactor">
    <cofactor evidence="1">
        <name>Mg(2+)</name>
        <dbReference type="ChEBI" id="CHEBI:18420"/>
    </cofactor>
</comment>
<dbReference type="GO" id="GO:0016779">
    <property type="term" value="F:nucleotidyltransferase activity"/>
    <property type="evidence" value="ECO:0007669"/>
    <property type="project" value="UniProtKB-KW"/>
</dbReference>
<accession>A0A8W8M967</accession>
<dbReference type="Pfam" id="PF20266">
    <property type="entry name" value="Mab-21_C"/>
    <property type="match status" value="1"/>
</dbReference>
<evidence type="ECO:0000256" key="2">
    <source>
        <dbReference type="ARBA" id="ARBA00008307"/>
    </source>
</evidence>
<dbReference type="InterPro" id="IPR046903">
    <property type="entry name" value="Mab-21-like_nuc_Trfase"/>
</dbReference>
<feature type="domain" description="Mab-21-like nucleotidyltransferase" evidence="9">
    <location>
        <begin position="173"/>
        <end position="243"/>
    </location>
</feature>
<keyword evidence="3" id="KW-0808">Transferase</keyword>
<evidence type="ECO:0000259" key="10">
    <source>
        <dbReference type="Pfam" id="PF20266"/>
    </source>
</evidence>
<evidence type="ECO:0000313" key="11">
    <source>
        <dbReference type="EnsemblMetazoa" id="G31896.1:cds"/>
    </source>
</evidence>
<evidence type="ECO:0000256" key="5">
    <source>
        <dbReference type="ARBA" id="ARBA00022723"/>
    </source>
</evidence>
<dbReference type="EnsemblMetazoa" id="G31896.1">
    <property type="protein sequence ID" value="G31896.1:cds"/>
    <property type="gene ID" value="G31896"/>
</dbReference>
<evidence type="ECO:0000256" key="8">
    <source>
        <dbReference type="ARBA" id="ARBA00022842"/>
    </source>
</evidence>
<evidence type="ECO:0000256" key="1">
    <source>
        <dbReference type="ARBA" id="ARBA00001946"/>
    </source>
</evidence>
<dbReference type="Gene3D" id="1.10.1410.40">
    <property type="match status" value="1"/>
</dbReference>
<evidence type="ECO:0000256" key="7">
    <source>
        <dbReference type="ARBA" id="ARBA00022840"/>
    </source>
</evidence>
<evidence type="ECO:0000256" key="4">
    <source>
        <dbReference type="ARBA" id="ARBA00022695"/>
    </source>
</evidence>
<evidence type="ECO:0000259" key="9">
    <source>
        <dbReference type="Pfam" id="PF03281"/>
    </source>
</evidence>
<sequence length="361" mass="41878">MSDNCRVSEALYVCLCGYIGTPTEVTVRRELMDIGEMLQKPVHVYKGQRMIFSGSSREGFRFKSSDCDMMFWITNHKVITDLSQSSVYDLSTHSIILMEDTDTPPGFVRLQLLTSPRGGVIESSVVPYNDGMYISCMRWRQKMFTMASGGKNFNNAKTHGPCANGFIGDKETDCALCIHCSYWSRLTCYWRKRCILHNWPQNHVFDDILRNGCHFVPIGLKIAGDENELDWRLSFSQAEQKLVYSMNHTQFLCYGLLKIFLKEVINLKIEEPFLCSYFVKTTVFWLIQIGNITWCPNNLLDCFWKCFKYLLQCVHRGVFPNFFVPQNNMFASKLSTVRGERTRKCLLEQLNRFQGTRDGNW</sequence>
<evidence type="ECO:0000256" key="3">
    <source>
        <dbReference type="ARBA" id="ARBA00022679"/>
    </source>
</evidence>
<organism evidence="11 12">
    <name type="scientific">Magallana gigas</name>
    <name type="common">Pacific oyster</name>
    <name type="synonym">Crassostrea gigas</name>
    <dbReference type="NCBI Taxonomy" id="29159"/>
    <lineage>
        <taxon>Eukaryota</taxon>
        <taxon>Metazoa</taxon>
        <taxon>Spiralia</taxon>
        <taxon>Lophotrochozoa</taxon>
        <taxon>Mollusca</taxon>
        <taxon>Bivalvia</taxon>
        <taxon>Autobranchia</taxon>
        <taxon>Pteriomorphia</taxon>
        <taxon>Ostreida</taxon>
        <taxon>Ostreoidea</taxon>
        <taxon>Ostreidae</taxon>
        <taxon>Magallana</taxon>
    </lineage>
</organism>
<dbReference type="Pfam" id="PF03281">
    <property type="entry name" value="Mab-21"/>
    <property type="match status" value="1"/>
</dbReference>
<evidence type="ECO:0000256" key="6">
    <source>
        <dbReference type="ARBA" id="ARBA00022741"/>
    </source>
</evidence>
<keyword evidence="5" id="KW-0479">Metal-binding</keyword>
<keyword evidence="7" id="KW-0067">ATP-binding</keyword>
<keyword evidence="6" id="KW-0547">Nucleotide-binding</keyword>
<dbReference type="AlphaFoldDB" id="A0A8W8M967"/>
<evidence type="ECO:0000313" key="12">
    <source>
        <dbReference type="Proteomes" id="UP000005408"/>
    </source>
</evidence>
<dbReference type="GO" id="GO:0005524">
    <property type="term" value="F:ATP binding"/>
    <property type="evidence" value="ECO:0007669"/>
    <property type="project" value="UniProtKB-KW"/>
</dbReference>
<dbReference type="Proteomes" id="UP000005408">
    <property type="component" value="Unassembled WGS sequence"/>
</dbReference>